<proteinExistence type="predicted"/>
<dbReference type="AlphaFoldDB" id="K9V9M4"/>
<dbReference type="Gene3D" id="3.40.50.1820">
    <property type="entry name" value="alpha/beta hydrolase"/>
    <property type="match status" value="1"/>
</dbReference>
<dbReference type="SUPFAM" id="SSF53474">
    <property type="entry name" value="alpha/beta-Hydrolases"/>
    <property type="match status" value="1"/>
</dbReference>
<evidence type="ECO:0000313" key="1">
    <source>
        <dbReference type="EMBL" id="AFZ04783.1"/>
    </source>
</evidence>
<sequence length="241" mass="27085">MPIVPRSDSLAVLVRVTLPRGVIYALISKQFSFQMNSSLDRNPVILIHGIWDTKIIFSKMSARLTQLGWSVHSLNLTPNDGSLGLDLLAKQLADYISETFDPEQPLDIVGYSMGGIVSRYYVQRLGGINRVQRFITLSSPHHGTLTAYSLRLPGYLDMRPDSRLLRDLNQDVTMLKRINFTSMWTPFDIMIVPANSSQMPVGKEVKVNVLLHRQIVTEPQSINAVVEELKAPIENKIPTSK</sequence>
<dbReference type="Proteomes" id="UP000010478">
    <property type="component" value="Chromosome"/>
</dbReference>
<gene>
    <name evidence="1" type="ORF">Osc7112_0144</name>
</gene>
<evidence type="ECO:0000313" key="2">
    <source>
        <dbReference type="Proteomes" id="UP000010478"/>
    </source>
</evidence>
<name>K9V9M4_9CYAN</name>
<dbReference type="PANTHER" id="PTHR37946:SF1">
    <property type="entry name" value="SLL1969 PROTEIN"/>
    <property type="match status" value="1"/>
</dbReference>
<protein>
    <recommendedName>
        <fullName evidence="3">Lipase class 2</fullName>
    </recommendedName>
</protein>
<dbReference type="PATRIC" id="fig|179408.3.peg.180"/>
<dbReference type="PANTHER" id="PTHR37946">
    <property type="entry name" value="SLL1969 PROTEIN"/>
    <property type="match status" value="1"/>
</dbReference>
<organism evidence="1 2">
    <name type="scientific">Phormidium nigroviride PCC 7112</name>
    <dbReference type="NCBI Taxonomy" id="179408"/>
    <lineage>
        <taxon>Bacteria</taxon>
        <taxon>Bacillati</taxon>
        <taxon>Cyanobacteriota</taxon>
        <taxon>Cyanophyceae</taxon>
        <taxon>Oscillatoriophycideae</taxon>
        <taxon>Oscillatoriales</taxon>
        <taxon>Oscillatoriaceae</taxon>
        <taxon>Phormidium</taxon>
    </lineage>
</organism>
<dbReference type="EMBL" id="CP003614">
    <property type="protein sequence ID" value="AFZ04783.1"/>
    <property type="molecule type" value="Genomic_DNA"/>
</dbReference>
<keyword evidence="2" id="KW-1185">Reference proteome</keyword>
<dbReference type="STRING" id="179408.Osc7112_0144"/>
<reference evidence="1 2" key="1">
    <citation type="submission" date="2012-05" db="EMBL/GenBank/DDBJ databases">
        <title>Finished chromosome of genome of Oscillatoria sp. PCC 7112.</title>
        <authorList>
            <consortium name="US DOE Joint Genome Institute"/>
            <person name="Gugger M."/>
            <person name="Coursin T."/>
            <person name="Rippka R."/>
            <person name="Tandeau De Marsac N."/>
            <person name="Huntemann M."/>
            <person name="Wei C.-L."/>
            <person name="Han J."/>
            <person name="Detter J.C."/>
            <person name="Han C."/>
            <person name="Tapia R."/>
            <person name="Davenport K."/>
            <person name="Daligault H."/>
            <person name="Erkkila T."/>
            <person name="Gu W."/>
            <person name="Munk A.C.C."/>
            <person name="Teshima H."/>
            <person name="Xu Y."/>
            <person name="Chain P."/>
            <person name="Chen A."/>
            <person name="Krypides N."/>
            <person name="Mavromatis K."/>
            <person name="Markowitz V."/>
            <person name="Szeto E."/>
            <person name="Ivanova N."/>
            <person name="Mikhailova N."/>
            <person name="Ovchinnikova G."/>
            <person name="Pagani I."/>
            <person name="Pati A."/>
            <person name="Goodwin L."/>
            <person name="Peters L."/>
            <person name="Pitluck S."/>
            <person name="Woyke T."/>
            <person name="Kerfeld C."/>
        </authorList>
    </citation>
    <scope>NUCLEOTIDE SEQUENCE [LARGE SCALE GENOMIC DNA]</scope>
    <source>
        <strain evidence="1 2">PCC 7112</strain>
    </source>
</reference>
<dbReference type="InterPro" id="IPR029058">
    <property type="entry name" value="AB_hydrolase_fold"/>
</dbReference>
<dbReference type="KEGG" id="oni:Osc7112_0144"/>
<dbReference type="Pfam" id="PF02089">
    <property type="entry name" value="Palm_thioest"/>
    <property type="match status" value="1"/>
</dbReference>
<dbReference type="HOGENOM" id="CLU_029537_5_0_3"/>
<dbReference type="eggNOG" id="COG1075">
    <property type="taxonomic scope" value="Bacteria"/>
</dbReference>
<accession>K9V9M4</accession>
<evidence type="ECO:0008006" key="3">
    <source>
        <dbReference type="Google" id="ProtNLM"/>
    </source>
</evidence>